<proteinExistence type="predicted"/>
<organism evidence="3 4">
    <name type="scientific">Modestobacter versicolor</name>
    <dbReference type="NCBI Taxonomy" id="429133"/>
    <lineage>
        <taxon>Bacteria</taxon>
        <taxon>Bacillati</taxon>
        <taxon>Actinomycetota</taxon>
        <taxon>Actinomycetes</taxon>
        <taxon>Geodermatophilales</taxon>
        <taxon>Geodermatophilaceae</taxon>
        <taxon>Modestobacter</taxon>
    </lineage>
</organism>
<dbReference type="EMBL" id="JACIBU010000001">
    <property type="protein sequence ID" value="MBB3676320.1"/>
    <property type="molecule type" value="Genomic_DNA"/>
</dbReference>
<reference evidence="2 5" key="2">
    <citation type="submission" date="2020-08" db="EMBL/GenBank/DDBJ databases">
        <title>Sequencing the genomes of 1000 actinobacteria strains.</title>
        <authorList>
            <person name="Klenk H.-P."/>
        </authorList>
    </citation>
    <scope>NUCLEOTIDE SEQUENCE [LARGE SCALE GENOMIC DNA]</scope>
    <source>
        <strain evidence="2 5">DSM 16678</strain>
    </source>
</reference>
<evidence type="ECO:0000313" key="4">
    <source>
        <dbReference type="Proteomes" id="UP000247602"/>
    </source>
</evidence>
<sequence>MADETTQPAPVPPTVAAASVAPTPTDESSVRLFGQDGVESAYREVVELATVLALDPEWTLHDGDNEVSDLDAVLAGRYYEAQAGYIRDRAEACDDDDAQACFDVLAQVLFDLTVSAEDQGVLEYRPDGEFVTAQSLTDPTVTTIDIEGTDGLRIAFAHTATMRMISGGTPLTATMTRHLSYDLWPAPAGNAQPWWIVNWSLDYEGEVIDETTGEALA</sequence>
<dbReference type="EMBL" id="QKNV01000020">
    <property type="protein sequence ID" value="PZA22777.1"/>
    <property type="molecule type" value="Genomic_DNA"/>
</dbReference>
<feature type="compositionally biased region" description="Low complexity" evidence="1">
    <location>
        <begin position="1"/>
        <end position="25"/>
    </location>
</feature>
<feature type="region of interest" description="Disordered" evidence="1">
    <location>
        <begin position="1"/>
        <end position="29"/>
    </location>
</feature>
<dbReference type="AlphaFoldDB" id="A0A323VDI4"/>
<accession>A0A323VDI4</accession>
<dbReference type="Proteomes" id="UP000247602">
    <property type="component" value="Unassembled WGS sequence"/>
</dbReference>
<keyword evidence="4" id="KW-1185">Reference proteome</keyword>
<comment type="caution">
    <text evidence="3">The sequence shown here is derived from an EMBL/GenBank/DDBJ whole genome shotgun (WGS) entry which is preliminary data.</text>
</comment>
<reference evidence="3 4" key="1">
    <citation type="submission" date="2018-06" db="EMBL/GenBank/DDBJ databases">
        <title>Draft genome sequence of Modestobacter versicolor CP153-2.</title>
        <authorList>
            <person name="Gundlapally S.R."/>
        </authorList>
    </citation>
    <scope>NUCLEOTIDE SEQUENCE [LARGE SCALE GENOMIC DNA]</scope>
    <source>
        <strain evidence="3 4">CP153-2</strain>
    </source>
</reference>
<evidence type="ECO:0000313" key="3">
    <source>
        <dbReference type="EMBL" id="PZA22777.1"/>
    </source>
</evidence>
<evidence type="ECO:0000256" key="1">
    <source>
        <dbReference type="SAM" id="MobiDB-lite"/>
    </source>
</evidence>
<dbReference type="OrthoDB" id="7347529at2"/>
<evidence type="ECO:0000313" key="5">
    <source>
        <dbReference type="Proteomes" id="UP000580718"/>
    </source>
</evidence>
<evidence type="ECO:0000313" key="2">
    <source>
        <dbReference type="EMBL" id="MBB3676320.1"/>
    </source>
</evidence>
<dbReference type="Proteomes" id="UP000580718">
    <property type="component" value="Unassembled WGS sequence"/>
</dbReference>
<name>A0A323VDI4_9ACTN</name>
<protein>
    <submittedName>
        <fullName evidence="3">Uncharacterized protein</fullName>
    </submittedName>
</protein>
<gene>
    <name evidence="3" type="ORF">DMO24_03445</name>
    <name evidence="2" type="ORF">FHX36_002055</name>
</gene>
<dbReference type="RefSeq" id="WP_110550946.1">
    <property type="nucleotide sequence ID" value="NZ_JACIBU010000001.1"/>
</dbReference>